<keyword evidence="1" id="KW-0812">Transmembrane</keyword>
<feature type="transmembrane region" description="Helical" evidence="1">
    <location>
        <begin position="20"/>
        <end position="38"/>
    </location>
</feature>
<feature type="transmembrane region" description="Helical" evidence="1">
    <location>
        <begin position="103"/>
        <end position="122"/>
    </location>
</feature>
<protein>
    <recommendedName>
        <fullName evidence="4">SPW repeat-containing protein</fullName>
    </recommendedName>
</protein>
<name>A0ABT2QAE8_9EURY</name>
<comment type="caution">
    <text evidence="2">The sequence shown here is derived from an EMBL/GenBank/DDBJ whole genome shotgun (WGS) entry which is preliminary data.</text>
</comment>
<dbReference type="RefSeq" id="WP_338006998.1">
    <property type="nucleotide sequence ID" value="NZ_JAOPKB010000001.1"/>
</dbReference>
<evidence type="ECO:0008006" key="4">
    <source>
        <dbReference type="Google" id="ProtNLM"/>
    </source>
</evidence>
<gene>
    <name evidence="2" type="ORF">OB955_03775</name>
</gene>
<keyword evidence="1" id="KW-1133">Transmembrane helix</keyword>
<accession>A0ABT2QAE8</accession>
<evidence type="ECO:0000313" key="3">
    <source>
        <dbReference type="Proteomes" id="UP001320972"/>
    </source>
</evidence>
<dbReference type="EMBL" id="JAOPKB010000001">
    <property type="protein sequence ID" value="MCU4971856.1"/>
    <property type="molecule type" value="Genomic_DNA"/>
</dbReference>
<dbReference type="Proteomes" id="UP001320972">
    <property type="component" value="Unassembled WGS sequence"/>
</dbReference>
<sequence>MPTLKAALIGPEDSDYRSHTAVAALLLFVASFVIYTVVGHSAGVVPAVVLGVVAAAAIGWFQAGLVFAWLAVFASLTGFTAVDLVSTSAPFTEIVVTLIGPEGLMTAGVESLVLAVIAYVVGHGLHWGVESVRSDSAPAVEA</sequence>
<evidence type="ECO:0000313" key="2">
    <source>
        <dbReference type="EMBL" id="MCU4971856.1"/>
    </source>
</evidence>
<proteinExistence type="predicted"/>
<organism evidence="2 3">
    <name type="scientific">Natronoglomus mannanivorans</name>
    <dbReference type="NCBI Taxonomy" id="2979990"/>
    <lineage>
        <taxon>Archaea</taxon>
        <taxon>Methanobacteriati</taxon>
        <taxon>Methanobacteriota</taxon>
        <taxon>Stenosarchaea group</taxon>
        <taxon>Halobacteria</taxon>
        <taxon>Halobacteriales</taxon>
        <taxon>Natrialbaceae</taxon>
        <taxon>Natronoglomus</taxon>
    </lineage>
</organism>
<keyword evidence="3" id="KW-1185">Reference proteome</keyword>
<keyword evidence="1" id="KW-0472">Membrane</keyword>
<reference evidence="2 3" key="1">
    <citation type="submission" date="2022-09" db="EMBL/GenBank/DDBJ databases">
        <title>Enrichment on poylsaccharides allowed isolation of novel metabolic and taxonomic groups of Haloarchaea.</title>
        <authorList>
            <person name="Sorokin D.Y."/>
            <person name="Elcheninov A.G."/>
            <person name="Khizhniak T.V."/>
            <person name="Kolganova T.V."/>
            <person name="Kublanov I.V."/>
        </authorList>
    </citation>
    <scope>NUCLEOTIDE SEQUENCE [LARGE SCALE GENOMIC DNA]</scope>
    <source>
        <strain evidence="2 3">AArc-m2/3/4</strain>
    </source>
</reference>
<evidence type="ECO:0000256" key="1">
    <source>
        <dbReference type="SAM" id="Phobius"/>
    </source>
</evidence>
<feature type="transmembrane region" description="Helical" evidence="1">
    <location>
        <begin position="43"/>
        <end position="61"/>
    </location>
</feature>